<reference evidence="2 3" key="1">
    <citation type="journal article" date="2018" name="Nat. Ecol. Evol.">
        <title>Pezizomycetes genomes reveal the molecular basis of ectomycorrhizal truffle lifestyle.</title>
        <authorList>
            <person name="Murat C."/>
            <person name="Payen T."/>
            <person name="Noel B."/>
            <person name="Kuo A."/>
            <person name="Morin E."/>
            <person name="Chen J."/>
            <person name="Kohler A."/>
            <person name="Krizsan K."/>
            <person name="Balestrini R."/>
            <person name="Da Silva C."/>
            <person name="Montanini B."/>
            <person name="Hainaut M."/>
            <person name="Levati E."/>
            <person name="Barry K.W."/>
            <person name="Belfiori B."/>
            <person name="Cichocki N."/>
            <person name="Clum A."/>
            <person name="Dockter R.B."/>
            <person name="Fauchery L."/>
            <person name="Guy J."/>
            <person name="Iotti M."/>
            <person name="Le Tacon F."/>
            <person name="Lindquist E.A."/>
            <person name="Lipzen A."/>
            <person name="Malagnac F."/>
            <person name="Mello A."/>
            <person name="Molinier V."/>
            <person name="Miyauchi S."/>
            <person name="Poulain J."/>
            <person name="Riccioni C."/>
            <person name="Rubini A."/>
            <person name="Sitrit Y."/>
            <person name="Splivallo R."/>
            <person name="Traeger S."/>
            <person name="Wang M."/>
            <person name="Zifcakova L."/>
            <person name="Wipf D."/>
            <person name="Zambonelli A."/>
            <person name="Paolocci F."/>
            <person name="Nowrousian M."/>
            <person name="Ottonello S."/>
            <person name="Baldrian P."/>
            <person name="Spatafora J.W."/>
            <person name="Henrissat B."/>
            <person name="Nagy L.G."/>
            <person name="Aury J.M."/>
            <person name="Wincker P."/>
            <person name="Grigoriev I.V."/>
            <person name="Bonfante P."/>
            <person name="Martin F.M."/>
        </authorList>
    </citation>
    <scope>NUCLEOTIDE SEQUENCE [LARGE SCALE GENOMIC DNA]</scope>
    <source>
        <strain evidence="2 3">120613-1</strain>
    </source>
</reference>
<sequence>MSIRQSGLPPGNESATTSVVSGNGATDGGTNPRSAPVIQRRKQGAAVTREINFATLAQVDKSLGPYHPITLTVVSNLAMELQAQGEYGRAEQLNRRALEGRENMRGPCHPETMI</sequence>
<evidence type="ECO:0000256" key="1">
    <source>
        <dbReference type="SAM" id="MobiDB-lite"/>
    </source>
</evidence>
<protein>
    <recommendedName>
        <fullName evidence="4">Kinesin light chain</fullName>
    </recommendedName>
</protein>
<dbReference type="AlphaFoldDB" id="A0A3N4J9L1"/>
<feature type="compositionally biased region" description="Polar residues" evidence="1">
    <location>
        <begin position="13"/>
        <end position="33"/>
    </location>
</feature>
<dbReference type="InterPro" id="IPR011990">
    <property type="entry name" value="TPR-like_helical_dom_sf"/>
</dbReference>
<evidence type="ECO:0000313" key="2">
    <source>
        <dbReference type="EMBL" id="RPA94962.1"/>
    </source>
</evidence>
<feature type="non-terminal residue" evidence="2">
    <location>
        <position position="114"/>
    </location>
</feature>
<dbReference type="OrthoDB" id="20872at2759"/>
<dbReference type="EMBL" id="ML120431">
    <property type="protein sequence ID" value="RPA94962.1"/>
    <property type="molecule type" value="Genomic_DNA"/>
</dbReference>
<proteinExistence type="predicted"/>
<dbReference type="Pfam" id="PF13374">
    <property type="entry name" value="TPR_10"/>
    <property type="match status" value="1"/>
</dbReference>
<accession>A0A3N4J9L1</accession>
<dbReference type="Proteomes" id="UP000276215">
    <property type="component" value="Unassembled WGS sequence"/>
</dbReference>
<gene>
    <name evidence="2" type="ORF">L873DRAFT_1775292</name>
</gene>
<organism evidence="2 3">
    <name type="scientific">Choiromyces venosus 120613-1</name>
    <dbReference type="NCBI Taxonomy" id="1336337"/>
    <lineage>
        <taxon>Eukaryota</taxon>
        <taxon>Fungi</taxon>
        <taxon>Dikarya</taxon>
        <taxon>Ascomycota</taxon>
        <taxon>Pezizomycotina</taxon>
        <taxon>Pezizomycetes</taxon>
        <taxon>Pezizales</taxon>
        <taxon>Tuberaceae</taxon>
        <taxon>Choiromyces</taxon>
    </lineage>
</organism>
<dbReference type="Gene3D" id="1.25.40.10">
    <property type="entry name" value="Tetratricopeptide repeat domain"/>
    <property type="match status" value="1"/>
</dbReference>
<evidence type="ECO:0000313" key="3">
    <source>
        <dbReference type="Proteomes" id="UP000276215"/>
    </source>
</evidence>
<keyword evidence="3" id="KW-1185">Reference proteome</keyword>
<dbReference type="STRING" id="1336337.A0A3N4J9L1"/>
<feature type="region of interest" description="Disordered" evidence="1">
    <location>
        <begin position="1"/>
        <end position="43"/>
    </location>
</feature>
<name>A0A3N4J9L1_9PEZI</name>
<evidence type="ECO:0008006" key="4">
    <source>
        <dbReference type="Google" id="ProtNLM"/>
    </source>
</evidence>